<dbReference type="RefSeq" id="WP_019349560.1">
    <property type="nucleotide sequence ID" value="NZ_LNYY01000019.1"/>
</dbReference>
<dbReference type="InterPro" id="IPR047175">
    <property type="entry name" value="CotS-like"/>
</dbReference>
<evidence type="ECO:0000259" key="1">
    <source>
        <dbReference type="Pfam" id="PF01636"/>
    </source>
</evidence>
<dbReference type="Gene3D" id="1.20.58.840">
    <property type="match status" value="1"/>
</dbReference>
<dbReference type="PANTHER" id="PTHR39179:SF3">
    <property type="entry name" value="COTS-RELATED PROTEIN"/>
    <property type="match status" value="1"/>
</dbReference>
<comment type="caution">
    <text evidence="2">The sequence shown here is derived from an EMBL/GenBank/DDBJ whole genome shotgun (WGS) entry which is preliminary data.</text>
</comment>
<gene>
    <name evidence="2" type="primary">aph_2</name>
    <name evidence="2" type="ORF">Lste_2112</name>
</gene>
<name>A0A0W0ZIV4_9GAMM</name>
<sequence length="338" mass="38844">MLIKPDLKDEEIVKCLQNAYGLHVERITFLPLGADFNTAVYRVTTNNAADYFLKLRRGKFNEASVLVPKFLFDLGIKQVIPPLTNKSGELWTRLASFNVILYHYVDGNNGIDVNLSDQQWIEFGATMKKFHSATIPSTITKGIPQETFPSKWRQIVKAFLNRIEQEAFDEPIAAKMALFLKSKREDILELLRRTEHLACELQNQPLDYVLCHADIHGWNLLTSEEGALYIVDWDTLLFAPKERDLMFIGAGIGDTGRTPFEEQALFYQGYGPVAINQDAIAYYRFVRIIEDIGEYCEHIFLSDEDTEDRTQSFEYVQSIFLLNGAMERASQSYEIRKD</sequence>
<dbReference type="AlphaFoldDB" id="A0A0W0ZIV4"/>
<dbReference type="InterPro" id="IPR011009">
    <property type="entry name" value="Kinase-like_dom_sf"/>
</dbReference>
<dbReference type="SUPFAM" id="SSF56112">
    <property type="entry name" value="Protein kinase-like (PK-like)"/>
    <property type="match status" value="1"/>
</dbReference>
<dbReference type="PANTHER" id="PTHR39179">
    <property type="entry name" value="SPORE COAT PROTEIN I"/>
    <property type="match status" value="1"/>
</dbReference>
<evidence type="ECO:0000313" key="2">
    <source>
        <dbReference type="EMBL" id="KTD68954.1"/>
    </source>
</evidence>
<dbReference type="Pfam" id="PF01636">
    <property type="entry name" value="APH"/>
    <property type="match status" value="1"/>
</dbReference>
<organism evidence="2 3">
    <name type="scientific">Legionella steelei</name>
    <dbReference type="NCBI Taxonomy" id="947033"/>
    <lineage>
        <taxon>Bacteria</taxon>
        <taxon>Pseudomonadati</taxon>
        <taxon>Pseudomonadota</taxon>
        <taxon>Gammaproteobacteria</taxon>
        <taxon>Legionellales</taxon>
        <taxon>Legionellaceae</taxon>
        <taxon>Legionella</taxon>
    </lineage>
</organism>
<feature type="domain" description="Aminoglycoside phosphotransferase" evidence="1">
    <location>
        <begin position="30"/>
        <end position="265"/>
    </location>
</feature>
<accession>A0A0W0ZIV4</accession>
<protein>
    <submittedName>
        <fullName evidence="2">Spectinomycin phosphotransferase</fullName>
    </submittedName>
</protein>
<proteinExistence type="predicted"/>
<dbReference type="Proteomes" id="UP000054926">
    <property type="component" value="Unassembled WGS sequence"/>
</dbReference>
<reference evidence="2 3" key="1">
    <citation type="submission" date="2015-11" db="EMBL/GenBank/DDBJ databases">
        <title>Genomic analysis of 38 Legionella species identifies large and diverse effector repertoires.</title>
        <authorList>
            <person name="Burstein D."/>
            <person name="Amaro F."/>
            <person name="Zusman T."/>
            <person name="Lifshitz Z."/>
            <person name="Cohen O."/>
            <person name="Gilbert J.A."/>
            <person name="Pupko T."/>
            <person name="Shuman H.A."/>
            <person name="Segal G."/>
        </authorList>
    </citation>
    <scope>NUCLEOTIDE SEQUENCE [LARGE SCALE GENOMIC DNA]</scope>
    <source>
        <strain evidence="2 3">IMVS3376</strain>
    </source>
</reference>
<dbReference type="InterPro" id="IPR002575">
    <property type="entry name" value="Aminoglycoside_PTrfase"/>
</dbReference>
<dbReference type="EMBL" id="LNYY01000019">
    <property type="protein sequence ID" value="KTD68954.1"/>
    <property type="molecule type" value="Genomic_DNA"/>
</dbReference>
<dbReference type="GO" id="GO:0042601">
    <property type="term" value="C:endospore-forming forespore"/>
    <property type="evidence" value="ECO:0007669"/>
    <property type="project" value="TreeGrafter"/>
</dbReference>
<dbReference type="GO" id="GO:0016740">
    <property type="term" value="F:transferase activity"/>
    <property type="evidence" value="ECO:0007669"/>
    <property type="project" value="UniProtKB-KW"/>
</dbReference>
<dbReference type="OrthoDB" id="236897at2"/>
<keyword evidence="2" id="KW-0808">Transferase</keyword>
<dbReference type="PATRIC" id="fig|947033.5.peg.2238"/>
<evidence type="ECO:0000313" key="3">
    <source>
        <dbReference type="Proteomes" id="UP000054926"/>
    </source>
</evidence>
<dbReference type="Gene3D" id="3.30.200.20">
    <property type="entry name" value="Phosphorylase Kinase, domain 1"/>
    <property type="match status" value="1"/>
</dbReference>
<keyword evidence="3" id="KW-1185">Reference proteome</keyword>
<dbReference type="Gene3D" id="1.10.510.10">
    <property type="entry name" value="Transferase(Phosphotransferase) domain 1"/>
    <property type="match status" value="1"/>
</dbReference>
<dbReference type="GeneID" id="93291414"/>
<dbReference type="STRING" id="947033.Lste_2112"/>